<feature type="transmembrane region" description="Helical" evidence="1">
    <location>
        <begin position="101"/>
        <end position="123"/>
    </location>
</feature>
<keyword evidence="3" id="KW-1185">Reference proteome</keyword>
<dbReference type="RefSeq" id="WP_187246576.1">
    <property type="nucleotide sequence ID" value="NZ_BAAAOK010000025.1"/>
</dbReference>
<feature type="transmembrane region" description="Helical" evidence="1">
    <location>
        <begin position="20"/>
        <end position="53"/>
    </location>
</feature>
<dbReference type="Proteomes" id="UP000805614">
    <property type="component" value="Unassembled WGS sequence"/>
</dbReference>
<evidence type="ECO:0008006" key="4">
    <source>
        <dbReference type="Google" id="ProtNLM"/>
    </source>
</evidence>
<keyword evidence="1" id="KW-1133">Transmembrane helix</keyword>
<evidence type="ECO:0000313" key="3">
    <source>
        <dbReference type="Proteomes" id="UP000805614"/>
    </source>
</evidence>
<keyword evidence="1" id="KW-0812">Transmembrane</keyword>
<feature type="transmembrane region" description="Helical" evidence="1">
    <location>
        <begin position="74"/>
        <end position="95"/>
    </location>
</feature>
<comment type="caution">
    <text evidence="2">The sequence shown here is derived from an EMBL/GenBank/DDBJ whole genome shotgun (WGS) entry which is preliminary data.</text>
</comment>
<evidence type="ECO:0000313" key="2">
    <source>
        <dbReference type="EMBL" id="MBC6469528.1"/>
    </source>
</evidence>
<name>A0ABR7LYR9_9ACTN</name>
<organism evidence="2 3">
    <name type="scientific">Actinomadura alba</name>
    <dbReference type="NCBI Taxonomy" id="406431"/>
    <lineage>
        <taxon>Bacteria</taxon>
        <taxon>Bacillati</taxon>
        <taxon>Actinomycetota</taxon>
        <taxon>Actinomycetes</taxon>
        <taxon>Streptosporangiales</taxon>
        <taxon>Thermomonosporaceae</taxon>
        <taxon>Actinomadura</taxon>
    </lineage>
</organism>
<gene>
    <name evidence="2" type="ORF">HKK74_29150</name>
</gene>
<reference evidence="2 3" key="1">
    <citation type="submission" date="2020-06" db="EMBL/GenBank/DDBJ databases">
        <title>Actinomadura xiongansis sp. nov., isolated from soil of Baiyangdian.</title>
        <authorList>
            <person name="Zhang X."/>
        </authorList>
    </citation>
    <scope>NUCLEOTIDE SEQUENCE [LARGE SCALE GENOMIC DNA]</scope>
    <source>
        <strain evidence="2 3">HBUM206468</strain>
    </source>
</reference>
<keyword evidence="1" id="KW-0472">Membrane</keyword>
<evidence type="ECO:0000256" key="1">
    <source>
        <dbReference type="SAM" id="Phobius"/>
    </source>
</evidence>
<proteinExistence type="predicted"/>
<dbReference type="EMBL" id="JABVEC010000028">
    <property type="protein sequence ID" value="MBC6469528.1"/>
    <property type="molecule type" value="Genomic_DNA"/>
</dbReference>
<sequence>MVIVGMTVGGWLAGRGTRWAAPVLALGAGCLAAGAAVGHPAGMAGVAVAFGIFEWAGISADARLQERITDGARATITSISGLGVEVVAVLVFAAYALGSNWAGPGLLFTLAAVPYLVVALGLWRA</sequence>
<accession>A0ABR7LYR9</accession>
<protein>
    <recommendedName>
        <fullName evidence="4">Major facilitator superfamily (MFS) profile domain-containing protein</fullName>
    </recommendedName>
</protein>